<accession>A0A0D2XGD9</accession>
<dbReference type="AlphaFoldDB" id="A0A0D2XGD9"/>
<organism evidence="1 2">
    <name type="scientific">Fusarium oxysporum (strain Fo5176)</name>
    <name type="common">Fusarium vascular wilt</name>
    <dbReference type="NCBI Taxonomy" id="660025"/>
    <lineage>
        <taxon>Eukaryota</taxon>
        <taxon>Fungi</taxon>
        <taxon>Dikarya</taxon>
        <taxon>Ascomycota</taxon>
        <taxon>Pezizomycotina</taxon>
        <taxon>Sordariomycetes</taxon>
        <taxon>Hypocreomycetidae</taxon>
        <taxon>Hypocreales</taxon>
        <taxon>Nectriaceae</taxon>
        <taxon>Fusarium</taxon>
        <taxon>Fusarium oxysporum species complex</taxon>
    </lineage>
</organism>
<gene>
    <name evidence="1" type="primary">28945131</name>
</gene>
<name>A0A0D2XGD9_FUSOF</name>
<dbReference type="Proteomes" id="UP000002489">
    <property type="component" value="Unassembled WGS sequence"/>
</dbReference>
<proteinExistence type="predicted"/>
<dbReference type="EnsemblFungi" id="FOXG_02982T0">
    <property type="protein sequence ID" value="FOXG_02982P0"/>
    <property type="gene ID" value="FOXG_02982"/>
</dbReference>
<reference evidence="1" key="2">
    <citation type="submission" date="2025-08" db="UniProtKB">
        <authorList>
            <consortium name="EnsemblFungi"/>
        </authorList>
    </citation>
    <scope>IDENTIFICATION</scope>
    <source>
        <strain evidence="1">4287 / CBS 123668 / FGSC 9935 / NRRL 34936</strain>
    </source>
</reference>
<reference evidence="2" key="1">
    <citation type="journal article" date="2012" name="Mol. Plant Microbe Interact.">
        <title>A highly conserved effector in Fusarium oxysporum is required for full virulence on Arabidopsis.</title>
        <authorList>
            <person name="Thatcher L.F."/>
            <person name="Gardiner D.M."/>
            <person name="Kazan K."/>
            <person name="Manners J."/>
        </authorList>
    </citation>
    <scope>NUCLEOTIDE SEQUENCE [LARGE SCALE GENOMIC DNA]</scope>
    <source>
        <strain evidence="2">Fo5176</strain>
    </source>
</reference>
<evidence type="ECO:0000313" key="2">
    <source>
        <dbReference type="Proteomes" id="UP000002489"/>
    </source>
</evidence>
<dbReference type="VEuPathDB" id="FungiDB:FOXG_02982"/>
<evidence type="ECO:0000313" key="1">
    <source>
        <dbReference type="EnsemblFungi" id="FOXG_02982P0"/>
    </source>
</evidence>
<protein>
    <submittedName>
        <fullName evidence="1">Uncharacterized protein</fullName>
    </submittedName>
</protein>
<sequence>MNSPPNSFSRQSDDSPPSNTSNQRDSAEKDQHLPVYRHMIPPSPASSTTSPLGCRLGPRSGSYTKH</sequence>